<dbReference type="InterPro" id="IPR001789">
    <property type="entry name" value="Sig_transdc_resp-reg_receiver"/>
</dbReference>
<comment type="caution">
    <text evidence="12">The sequence shown here is derived from an EMBL/GenBank/DDBJ whole genome shotgun (WGS) entry which is preliminary data.</text>
</comment>
<keyword evidence="13" id="KW-1185">Reference proteome</keyword>
<evidence type="ECO:0000256" key="3">
    <source>
        <dbReference type="ARBA" id="ARBA00022553"/>
    </source>
</evidence>
<evidence type="ECO:0000313" key="12">
    <source>
        <dbReference type="EMBL" id="NMH60077.1"/>
    </source>
</evidence>
<evidence type="ECO:0000256" key="1">
    <source>
        <dbReference type="ARBA" id="ARBA00004496"/>
    </source>
</evidence>
<name>A0ABX1R0T6_9ALTE</name>
<keyword evidence="7" id="KW-0804">Transcription</keyword>
<evidence type="ECO:0000256" key="4">
    <source>
        <dbReference type="ARBA" id="ARBA00023012"/>
    </source>
</evidence>
<proteinExistence type="predicted"/>
<evidence type="ECO:0000256" key="9">
    <source>
        <dbReference type="PROSITE-ProRule" id="PRU01091"/>
    </source>
</evidence>
<evidence type="ECO:0000256" key="5">
    <source>
        <dbReference type="ARBA" id="ARBA00023015"/>
    </source>
</evidence>
<evidence type="ECO:0000259" key="10">
    <source>
        <dbReference type="PROSITE" id="PS50110"/>
    </source>
</evidence>
<dbReference type="InterPro" id="IPR001867">
    <property type="entry name" value="OmpR/PhoB-type_DNA-bd"/>
</dbReference>
<dbReference type="Pfam" id="PF00486">
    <property type="entry name" value="Trans_reg_C"/>
    <property type="match status" value="1"/>
</dbReference>
<protein>
    <submittedName>
        <fullName evidence="12">Response regulator transcription factor</fullName>
    </submittedName>
</protein>
<dbReference type="SUPFAM" id="SSF52172">
    <property type="entry name" value="CheY-like"/>
    <property type="match status" value="1"/>
</dbReference>
<organism evidence="12 13">
    <name type="scientific">Alteromonas ponticola</name>
    <dbReference type="NCBI Taxonomy" id="2720613"/>
    <lineage>
        <taxon>Bacteria</taxon>
        <taxon>Pseudomonadati</taxon>
        <taxon>Pseudomonadota</taxon>
        <taxon>Gammaproteobacteria</taxon>
        <taxon>Alteromonadales</taxon>
        <taxon>Alteromonadaceae</taxon>
        <taxon>Alteromonas/Salinimonas group</taxon>
        <taxon>Alteromonas</taxon>
    </lineage>
</organism>
<gene>
    <name evidence="12" type="ORF">HCJ96_08615</name>
</gene>
<evidence type="ECO:0000256" key="7">
    <source>
        <dbReference type="ARBA" id="ARBA00023163"/>
    </source>
</evidence>
<evidence type="ECO:0000256" key="8">
    <source>
        <dbReference type="PROSITE-ProRule" id="PRU00169"/>
    </source>
</evidence>
<dbReference type="PANTHER" id="PTHR48111:SF39">
    <property type="entry name" value="TRANSCRIPTIONAL REGULATORY PROTEIN CPXR"/>
    <property type="match status" value="1"/>
</dbReference>
<dbReference type="RefSeq" id="WP_169210635.1">
    <property type="nucleotide sequence ID" value="NZ_JAATNW010000004.1"/>
</dbReference>
<dbReference type="CDD" id="cd00383">
    <property type="entry name" value="trans_reg_C"/>
    <property type="match status" value="1"/>
</dbReference>
<keyword evidence="3 8" id="KW-0597">Phosphoprotein</keyword>
<feature type="domain" description="OmpR/PhoB-type" evidence="11">
    <location>
        <begin position="146"/>
        <end position="244"/>
    </location>
</feature>
<dbReference type="EMBL" id="JAATNW010000004">
    <property type="protein sequence ID" value="NMH60077.1"/>
    <property type="molecule type" value="Genomic_DNA"/>
</dbReference>
<evidence type="ECO:0000313" key="13">
    <source>
        <dbReference type="Proteomes" id="UP000709336"/>
    </source>
</evidence>
<dbReference type="Proteomes" id="UP000709336">
    <property type="component" value="Unassembled WGS sequence"/>
</dbReference>
<dbReference type="InterPro" id="IPR036388">
    <property type="entry name" value="WH-like_DNA-bd_sf"/>
</dbReference>
<comment type="subcellular location">
    <subcellularLocation>
        <location evidence="1">Cytoplasm</location>
    </subcellularLocation>
</comment>
<keyword evidence="6 9" id="KW-0238">DNA-binding</keyword>
<dbReference type="PROSITE" id="PS50110">
    <property type="entry name" value="RESPONSE_REGULATORY"/>
    <property type="match status" value="1"/>
</dbReference>
<dbReference type="Gene3D" id="1.10.10.10">
    <property type="entry name" value="Winged helix-like DNA-binding domain superfamily/Winged helix DNA-binding domain"/>
    <property type="match status" value="1"/>
</dbReference>
<dbReference type="PROSITE" id="PS51755">
    <property type="entry name" value="OMPR_PHOB"/>
    <property type="match status" value="1"/>
</dbReference>
<dbReference type="SUPFAM" id="SSF46894">
    <property type="entry name" value="C-terminal effector domain of the bipartite response regulators"/>
    <property type="match status" value="1"/>
</dbReference>
<dbReference type="InterPro" id="IPR011006">
    <property type="entry name" value="CheY-like_superfamily"/>
</dbReference>
<feature type="DNA-binding region" description="OmpR/PhoB-type" evidence="9">
    <location>
        <begin position="146"/>
        <end position="244"/>
    </location>
</feature>
<evidence type="ECO:0000256" key="6">
    <source>
        <dbReference type="ARBA" id="ARBA00023125"/>
    </source>
</evidence>
<reference evidence="12 13" key="1">
    <citation type="submission" date="2020-03" db="EMBL/GenBank/DDBJ databases">
        <title>Alteromonas ponticola sp. nov., isolated from seawater.</title>
        <authorList>
            <person name="Yoon J.-H."/>
            <person name="Kim Y.-O."/>
        </authorList>
    </citation>
    <scope>NUCLEOTIDE SEQUENCE [LARGE SCALE GENOMIC DNA]</scope>
    <source>
        <strain evidence="12 13">MYP5</strain>
    </source>
</reference>
<accession>A0ABX1R0T6</accession>
<feature type="domain" description="Response regulatory" evidence="10">
    <location>
        <begin position="20"/>
        <end position="134"/>
    </location>
</feature>
<sequence>MTPRQSSGNGSNKHFSRHYSILIVDDDEELTEMLHSYLEAENFVITVANESVAGLALATSNANFDLILLDVMMPYLTGFEFLKQLRLSNTIPVIMLTARGDDYDRILGLELGADDYLPKPFNHRELLARINAIFRRQEIAVTPIKSQEIQVNGVILHSGRQTVECNEQLVTLTSTEFSILHVLMENAGELITKELISEKVLGRKLMAYDRSIDMHVSNLRKKLAACDNSDKIKTVRGAGYLLRTHS</sequence>
<dbReference type="Gene3D" id="3.40.50.2300">
    <property type="match status" value="1"/>
</dbReference>
<feature type="modified residue" description="4-aspartylphosphate" evidence="8">
    <location>
        <position position="70"/>
    </location>
</feature>
<dbReference type="InterPro" id="IPR039420">
    <property type="entry name" value="WalR-like"/>
</dbReference>
<evidence type="ECO:0000256" key="2">
    <source>
        <dbReference type="ARBA" id="ARBA00022490"/>
    </source>
</evidence>
<dbReference type="Pfam" id="PF00072">
    <property type="entry name" value="Response_reg"/>
    <property type="match status" value="1"/>
</dbReference>
<dbReference type="InterPro" id="IPR016032">
    <property type="entry name" value="Sig_transdc_resp-reg_C-effctor"/>
</dbReference>
<keyword evidence="4" id="KW-0902">Two-component regulatory system</keyword>
<dbReference type="SMART" id="SM00448">
    <property type="entry name" value="REC"/>
    <property type="match status" value="1"/>
</dbReference>
<dbReference type="InterPro" id="IPR058124">
    <property type="entry name" value="CpxR-like_REC"/>
</dbReference>
<keyword evidence="5" id="KW-0805">Transcription regulation</keyword>
<dbReference type="PANTHER" id="PTHR48111">
    <property type="entry name" value="REGULATOR OF RPOS"/>
    <property type="match status" value="1"/>
</dbReference>
<dbReference type="Gene3D" id="6.10.250.690">
    <property type="match status" value="1"/>
</dbReference>
<evidence type="ECO:0000259" key="11">
    <source>
        <dbReference type="PROSITE" id="PS51755"/>
    </source>
</evidence>
<keyword evidence="2" id="KW-0963">Cytoplasm</keyword>
<dbReference type="SMART" id="SM00862">
    <property type="entry name" value="Trans_reg_C"/>
    <property type="match status" value="1"/>
</dbReference>
<dbReference type="CDD" id="cd17623">
    <property type="entry name" value="REC_OmpR_CpxR"/>
    <property type="match status" value="1"/>
</dbReference>